<dbReference type="WBParaSite" id="SSLN_0001280301-mRNA-1">
    <property type="protein sequence ID" value="SSLN_0001280301-mRNA-1"/>
    <property type="gene ID" value="SSLN_0001280301"/>
</dbReference>
<reference evidence="3" key="1">
    <citation type="submission" date="2016-06" db="UniProtKB">
        <authorList>
            <consortium name="WormBaseParasite"/>
        </authorList>
    </citation>
    <scope>IDENTIFICATION</scope>
</reference>
<organism evidence="3">
    <name type="scientific">Schistocephalus solidus</name>
    <name type="common">Tapeworm</name>
    <dbReference type="NCBI Taxonomy" id="70667"/>
    <lineage>
        <taxon>Eukaryota</taxon>
        <taxon>Metazoa</taxon>
        <taxon>Spiralia</taxon>
        <taxon>Lophotrochozoa</taxon>
        <taxon>Platyhelminthes</taxon>
        <taxon>Cestoda</taxon>
        <taxon>Eucestoda</taxon>
        <taxon>Diphyllobothriidea</taxon>
        <taxon>Diphyllobothriidae</taxon>
        <taxon>Schistocephalus</taxon>
    </lineage>
</organism>
<gene>
    <name evidence="1" type="ORF">SSLN_LOCUS12342</name>
</gene>
<dbReference type="EMBL" id="UYSU01037194">
    <property type="protein sequence ID" value="VDL98727.1"/>
    <property type="molecule type" value="Genomic_DNA"/>
</dbReference>
<dbReference type="AlphaFoldDB" id="A0A183T794"/>
<reference evidence="1 2" key="2">
    <citation type="submission" date="2018-11" db="EMBL/GenBank/DDBJ databases">
        <authorList>
            <consortium name="Pathogen Informatics"/>
        </authorList>
    </citation>
    <scope>NUCLEOTIDE SEQUENCE [LARGE SCALE GENOMIC DNA]</scope>
    <source>
        <strain evidence="1 2">NST_G2</strain>
    </source>
</reference>
<dbReference type="OrthoDB" id="425014at2759"/>
<evidence type="ECO:0000313" key="3">
    <source>
        <dbReference type="WBParaSite" id="SSLN_0001280301-mRNA-1"/>
    </source>
</evidence>
<name>A0A183T794_SCHSO</name>
<sequence length="186" mass="19913">MLTILAVDHSEPELTGTGTAQVVNAPVAASSWYPALTCGSSKLVLPSGHTPDNRYDRRAKSVHSPPTYTLPILSPFFSLSLSLSFTLNSSLLHLSSLSPPRSKSPMARATSNHVGGPGCANFELTTNTTKTVVAQRISKAYQAFGLLQASVCNPHGIHLNTKLKMYEVIGLTTLLYGVETLTVYLI</sequence>
<evidence type="ECO:0000313" key="2">
    <source>
        <dbReference type="Proteomes" id="UP000275846"/>
    </source>
</evidence>
<evidence type="ECO:0000313" key="1">
    <source>
        <dbReference type="EMBL" id="VDL98727.1"/>
    </source>
</evidence>
<protein>
    <submittedName>
        <fullName evidence="3">DDE Tnp4 domain-containing protein</fullName>
    </submittedName>
</protein>
<keyword evidence="2" id="KW-1185">Reference proteome</keyword>
<dbReference type="Proteomes" id="UP000275846">
    <property type="component" value="Unassembled WGS sequence"/>
</dbReference>
<proteinExistence type="predicted"/>
<accession>A0A183T794</accession>